<comment type="caution">
    <text evidence="1">The sequence shown here is derived from an EMBL/GenBank/DDBJ whole genome shotgun (WGS) entry which is preliminary data.</text>
</comment>
<evidence type="ECO:0000313" key="1">
    <source>
        <dbReference type="EMBL" id="MFD2203201.1"/>
    </source>
</evidence>
<dbReference type="PANTHER" id="PTHR38471:SF2">
    <property type="entry name" value="FOUR HELIX BUNDLE PROTEIN"/>
    <property type="match status" value="1"/>
</dbReference>
<dbReference type="Gene3D" id="1.20.1440.60">
    <property type="entry name" value="23S rRNA-intervening sequence"/>
    <property type="match status" value="1"/>
</dbReference>
<dbReference type="NCBIfam" id="TIGR02436">
    <property type="entry name" value="four helix bundle protein"/>
    <property type="match status" value="1"/>
</dbReference>
<dbReference type="Pfam" id="PF05635">
    <property type="entry name" value="23S_rRNA_IVP"/>
    <property type="match status" value="1"/>
</dbReference>
<keyword evidence="2" id="KW-1185">Reference proteome</keyword>
<accession>A0ABW5BCR1</accession>
<dbReference type="RefSeq" id="WP_380805263.1">
    <property type="nucleotide sequence ID" value="NZ_JBHUIV010000025.1"/>
</dbReference>
<dbReference type="PIRSF" id="PIRSF035652">
    <property type="entry name" value="CHP02436"/>
    <property type="match status" value="1"/>
</dbReference>
<dbReference type="SUPFAM" id="SSF158446">
    <property type="entry name" value="IVS-encoded protein-like"/>
    <property type="match status" value="1"/>
</dbReference>
<gene>
    <name evidence="1" type="ORF">ACFSKV_16610</name>
</gene>
<dbReference type="InterPro" id="IPR036583">
    <property type="entry name" value="23S_rRNA_IVS_sf"/>
</dbReference>
<protein>
    <submittedName>
        <fullName evidence="1">Four helix bundle protein</fullName>
    </submittedName>
</protein>
<dbReference type="PANTHER" id="PTHR38471">
    <property type="entry name" value="FOUR HELIX BUNDLE PROTEIN"/>
    <property type="match status" value="1"/>
</dbReference>
<evidence type="ECO:0000313" key="2">
    <source>
        <dbReference type="Proteomes" id="UP001597414"/>
    </source>
</evidence>
<reference evidence="2" key="1">
    <citation type="journal article" date="2019" name="Int. J. Syst. Evol. Microbiol.">
        <title>The Global Catalogue of Microorganisms (GCM) 10K type strain sequencing project: providing services to taxonomists for standard genome sequencing and annotation.</title>
        <authorList>
            <consortium name="The Broad Institute Genomics Platform"/>
            <consortium name="The Broad Institute Genome Sequencing Center for Infectious Disease"/>
            <person name="Wu L."/>
            <person name="Ma J."/>
        </authorList>
    </citation>
    <scope>NUCLEOTIDE SEQUENCE [LARGE SCALE GENOMIC DNA]</scope>
    <source>
        <strain evidence="2">KCTC 19812</strain>
    </source>
</reference>
<dbReference type="EMBL" id="JBHUIV010000025">
    <property type="protein sequence ID" value="MFD2203201.1"/>
    <property type="molecule type" value="Genomic_DNA"/>
</dbReference>
<proteinExistence type="predicted"/>
<dbReference type="InterPro" id="IPR012657">
    <property type="entry name" value="23S_rRNA-intervening_sequence"/>
</dbReference>
<sequence length="116" mass="13697">MKNIILEKSYQFSERILNVYFFLRENKHFRLAEQIVGSGTSIGANVVEAQAAQSRNDFISKLCIASKEARETEFWLKLFNRKELLQDYPDYEYLRDEIKEIIKILDSIILSSKEKK</sequence>
<name>A0ABW5BCR1_9BACT</name>
<organism evidence="1 2">
    <name type="scientific">Shivajiella indica</name>
    <dbReference type="NCBI Taxonomy" id="872115"/>
    <lineage>
        <taxon>Bacteria</taxon>
        <taxon>Pseudomonadati</taxon>
        <taxon>Bacteroidota</taxon>
        <taxon>Cytophagia</taxon>
        <taxon>Cytophagales</taxon>
        <taxon>Cyclobacteriaceae</taxon>
        <taxon>Shivajiella</taxon>
    </lineage>
</organism>
<dbReference type="Proteomes" id="UP001597414">
    <property type="component" value="Unassembled WGS sequence"/>
</dbReference>